<evidence type="ECO:0008006" key="4">
    <source>
        <dbReference type="Google" id="ProtNLM"/>
    </source>
</evidence>
<evidence type="ECO:0000313" key="2">
    <source>
        <dbReference type="EMBL" id="WXB14814.1"/>
    </source>
</evidence>
<dbReference type="Proteomes" id="UP001370348">
    <property type="component" value="Chromosome"/>
</dbReference>
<sequence>MRARRGRLLEACIVVVVTGQTNAAFAVDKAACIDAHEHGQEARLAGKWMEARALFLQCAQSSCPAPLVKDCTEWSGELERQIPTVVVETKRPDGVDTDDAAFFVDGAQRASRVPSTPLALDPGAHTLRVEHAGWSPAETTVILRDGDRERRVVLQLTSPVRPRTGRETLGAVPTSRGATSSIPVAAWVGAGATAALAGVSVLFLVRGKTREQDLAASPCGVTGTCTDAEVDPIRTDYMVSGVAAAAAAVALGITIWQLVAHRPAAGMTAALPKVTAATPLRLTF</sequence>
<keyword evidence="1" id="KW-1133">Transmembrane helix</keyword>
<reference evidence="2 3" key="1">
    <citation type="submission" date="2021-12" db="EMBL/GenBank/DDBJ databases">
        <title>Discovery of the Pendulisporaceae a myxobacterial family with distinct sporulation behavior and unique specialized metabolism.</title>
        <authorList>
            <person name="Garcia R."/>
            <person name="Popoff A."/>
            <person name="Bader C.D."/>
            <person name="Loehr J."/>
            <person name="Walesch S."/>
            <person name="Walt C."/>
            <person name="Boldt J."/>
            <person name="Bunk B."/>
            <person name="Haeckl F.J.F.P.J."/>
            <person name="Gunesch A.P."/>
            <person name="Birkelbach J."/>
            <person name="Nuebel U."/>
            <person name="Pietschmann T."/>
            <person name="Bach T."/>
            <person name="Mueller R."/>
        </authorList>
    </citation>
    <scope>NUCLEOTIDE SEQUENCE [LARGE SCALE GENOMIC DNA]</scope>
    <source>
        <strain evidence="2 3">MSr11954</strain>
    </source>
</reference>
<feature type="transmembrane region" description="Helical" evidence="1">
    <location>
        <begin position="237"/>
        <end position="259"/>
    </location>
</feature>
<feature type="transmembrane region" description="Helical" evidence="1">
    <location>
        <begin position="184"/>
        <end position="205"/>
    </location>
</feature>
<evidence type="ECO:0000313" key="3">
    <source>
        <dbReference type="Proteomes" id="UP001370348"/>
    </source>
</evidence>
<name>A0ABZ2LV62_9BACT</name>
<protein>
    <recommendedName>
        <fullName evidence="4">PEGA domain-containing protein</fullName>
    </recommendedName>
</protein>
<gene>
    <name evidence="2" type="ORF">LZC94_44230</name>
</gene>
<proteinExistence type="predicted"/>
<keyword evidence="3" id="KW-1185">Reference proteome</keyword>
<dbReference type="EMBL" id="CP089984">
    <property type="protein sequence ID" value="WXB14814.1"/>
    <property type="molecule type" value="Genomic_DNA"/>
</dbReference>
<accession>A0ABZ2LV62</accession>
<keyword evidence="1" id="KW-0472">Membrane</keyword>
<organism evidence="2 3">
    <name type="scientific">Pendulispora albinea</name>
    <dbReference type="NCBI Taxonomy" id="2741071"/>
    <lineage>
        <taxon>Bacteria</taxon>
        <taxon>Pseudomonadati</taxon>
        <taxon>Myxococcota</taxon>
        <taxon>Myxococcia</taxon>
        <taxon>Myxococcales</taxon>
        <taxon>Sorangiineae</taxon>
        <taxon>Pendulisporaceae</taxon>
        <taxon>Pendulispora</taxon>
    </lineage>
</organism>
<keyword evidence="1" id="KW-0812">Transmembrane</keyword>
<dbReference type="RefSeq" id="WP_394824438.1">
    <property type="nucleotide sequence ID" value="NZ_CP089984.1"/>
</dbReference>
<evidence type="ECO:0000256" key="1">
    <source>
        <dbReference type="SAM" id="Phobius"/>
    </source>
</evidence>